<dbReference type="EMBL" id="JAFBFH010000002">
    <property type="protein sequence ID" value="MBM7713381.1"/>
    <property type="molecule type" value="Genomic_DNA"/>
</dbReference>
<name>A0ABS2R173_9BACI</name>
<protein>
    <submittedName>
        <fullName evidence="3">Poly-gamma-glutamate synthesis protein (Capsule biosynthesis protein)</fullName>
    </submittedName>
</protein>
<gene>
    <name evidence="3" type="ORF">JOC94_000349</name>
</gene>
<comment type="similarity">
    <text evidence="1">Belongs to the CapA family.</text>
</comment>
<dbReference type="SMART" id="SM00854">
    <property type="entry name" value="PGA_cap"/>
    <property type="match status" value="1"/>
</dbReference>
<dbReference type="PANTHER" id="PTHR33393:SF13">
    <property type="entry name" value="PGA BIOSYNTHESIS PROTEIN CAPA"/>
    <property type="match status" value="1"/>
</dbReference>
<dbReference type="Gene3D" id="3.60.21.10">
    <property type="match status" value="1"/>
</dbReference>
<dbReference type="SUPFAM" id="SSF56300">
    <property type="entry name" value="Metallo-dependent phosphatases"/>
    <property type="match status" value="1"/>
</dbReference>
<reference evidence="3 4" key="1">
    <citation type="submission" date="2021-01" db="EMBL/GenBank/DDBJ databases">
        <title>Genomic Encyclopedia of Type Strains, Phase IV (KMG-IV): sequencing the most valuable type-strain genomes for metagenomic binning, comparative biology and taxonomic classification.</title>
        <authorList>
            <person name="Goeker M."/>
        </authorList>
    </citation>
    <scope>NUCLEOTIDE SEQUENCE [LARGE SCALE GENOMIC DNA]</scope>
    <source>
        <strain evidence="3 4">DSM 105453</strain>
    </source>
</reference>
<keyword evidence="4" id="KW-1185">Reference proteome</keyword>
<dbReference type="CDD" id="cd07381">
    <property type="entry name" value="MPP_CapA"/>
    <property type="match status" value="1"/>
</dbReference>
<sequence length="500" mass="56943">MTRKRIRRWKLRKRGLLTIFVTLLGIGIIISIVTENKPAISDVQSANKKIEKPVLTKEAVESLSKQADEVLKLVASSGGSAEAEQKMKKLMSQINQYKMKDDVIGQYMKMLNSSLEAVHSYRKADTDEKVLGQVYPDYLTALEKLKETDSSLSLEEIDQFVWFYAAAANYEQGQRKPEEITISMVGDNSFGTYPEAPEHLQFDYVFEKNNGDNQYVYKNSLPWFHSDDYTVINAESAFTTETKAQQKMWRIKSHPKYAAFLPASGIEAANLANNHTMDYFEAGYHDTLKAFEEQDVAVFNEGMPLIVNIKDIETVFLGYDYRYRKSADTYLHNIIKDVKKYKRKDNLVIVNMHWGIEYKQTPVAYQTKFGRAALDAGADIIVGHHPHCLQSIEKYNGKYIIYSMGDYAFGADPTLKSRETAIFRLTFAKENGSVVTKGLRIAPALENSNNSETENNYQPLPVFGEKAKEIVDELTRISTLIPNGVSEIDYFDPFLEKETK</sequence>
<evidence type="ECO:0000259" key="2">
    <source>
        <dbReference type="SMART" id="SM00854"/>
    </source>
</evidence>
<feature type="domain" description="Capsule synthesis protein CapA" evidence="2">
    <location>
        <begin position="181"/>
        <end position="411"/>
    </location>
</feature>
<dbReference type="PANTHER" id="PTHR33393">
    <property type="entry name" value="POLYGLUTAMINE SYNTHESIS ACCESSORY PROTEIN RV0574C-RELATED"/>
    <property type="match status" value="1"/>
</dbReference>
<dbReference type="InterPro" id="IPR029052">
    <property type="entry name" value="Metallo-depent_PP-like"/>
</dbReference>
<accession>A0ABS2R173</accession>
<organism evidence="3 4">
    <name type="scientific">Siminovitchia thermophila</name>
    <dbReference type="NCBI Taxonomy" id="1245522"/>
    <lineage>
        <taxon>Bacteria</taxon>
        <taxon>Bacillati</taxon>
        <taxon>Bacillota</taxon>
        <taxon>Bacilli</taxon>
        <taxon>Bacillales</taxon>
        <taxon>Bacillaceae</taxon>
        <taxon>Siminovitchia</taxon>
    </lineage>
</organism>
<dbReference type="Pfam" id="PF09587">
    <property type="entry name" value="PGA_cap"/>
    <property type="match status" value="1"/>
</dbReference>
<evidence type="ECO:0000256" key="1">
    <source>
        <dbReference type="ARBA" id="ARBA00005662"/>
    </source>
</evidence>
<dbReference type="RefSeq" id="WP_205178125.1">
    <property type="nucleotide sequence ID" value="NZ_JAFBFH010000002.1"/>
</dbReference>
<comment type="caution">
    <text evidence="3">The sequence shown here is derived from an EMBL/GenBank/DDBJ whole genome shotgun (WGS) entry which is preliminary data.</text>
</comment>
<dbReference type="InterPro" id="IPR019079">
    <property type="entry name" value="Capsule_synth_CapA"/>
</dbReference>
<dbReference type="InterPro" id="IPR052169">
    <property type="entry name" value="CW_Biosynth-Accessory"/>
</dbReference>
<evidence type="ECO:0000313" key="3">
    <source>
        <dbReference type="EMBL" id="MBM7713381.1"/>
    </source>
</evidence>
<evidence type="ECO:0000313" key="4">
    <source>
        <dbReference type="Proteomes" id="UP000823485"/>
    </source>
</evidence>
<dbReference type="Proteomes" id="UP000823485">
    <property type="component" value="Unassembled WGS sequence"/>
</dbReference>
<proteinExistence type="inferred from homology"/>